<reference evidence="4" key="1">
    <citation type="submission" date="2016-11" db="EMBL/GenBank/DDBJ databases">
        <authorList>
            <person name="Jaros S."/>
            <person name="Januszkiewicz K."/>
            <person name="Wedrychowicz H."/>
        </authorList>
    </citation>
    <scope>NUCLEOTIDE SEQUENCE [LARGE SCALE GENOMIC DNA]</scope>
    <source>
        <strain evidence="4">DSM 28715</strain>
    </source>
</reference>
<organism evidence="4 5">
    <name type="scientific">Cognatiyoonia sediminum</name>
    <dbReference type="NCBI Taxonomy" id="1508389"/>
    <lineage>
        <taxon>Bacteria</taxon>
        <taxon>Pseudomonadati</taxon>
        <taxon>Pseudomonadota</taxon>
        <taxon>Alphaproteobacteria</taxon>
        <taxon>Rhodobacterales</taxon>
        <taxon>Paracoccaceae</taxon>
        <taxon>Cognatiyoonia</taxon>
    </lineage>
</organism>
<protein>
    <submittedName>
        <fullName evidence="4">Aldose 1-epimerase</fullName>
    </submittedName>
</protein>
<dbReference type="SUPFAM" id="SSF74650">
    <property type="entry name" value="Galactose mutarotase-like"/>
    <property type="match status" value="1"/>
</dbReference>
<dbReference type="InterPro" id="IPR047215">
    <property type="entry name" value="Galactose_mutarotase-like"/>
</dbReference>
<name>A0A1M5PP42_9RHOB</name>
<evidence type="ECO:0000256" key="2">
    <source>
        <dbReference type="ARBA" id="ARBA00023235"/>
    </source>
</evidence>
<dbReference type="CDD" id="cd09019">
    <property type="entry name" value="galactose_mutarotase_like"/>
    <property type="match status" value="1"/>
</dbReference>
<dbReference type="GO" id="GO:0033499">
    <property type="term" value="P:galactose catabolic process via UDP-galactose, Leloir pathway"/>
    <property type="evidence" value="ECO:0007669"/>
    <property type="project" value="TreeGrafter"/>
</dbReference>
<dbReference type="Pfam" id="PF01263">
    <property type="entry name" value="Aldose_epim"/>
    <property type="match status" value="1"/>
</dbReference>
<sequence length="322" mass="35456">MIPFGTTKDGREVHKVTLFDGNLSVSILTWGAVVQDVRLAGVDRSLTLGSDTLSDYEGAMRYHGSLIGPIVNRISTSRVLIDGMMYELERNMDGRLHIHSGSDSTLLQVWDVVEVTNTSLTLRCDLVDGQCGLPGNRTIEATYSISAPATLSLAITGTTDAATLMNFANHSYWNFDGTEDWSGHTLHVHADQFLPTTDDFYPTGEIADVEGSALNFRNPRVIDPQNPPMDTNFCLSTDPQPLREVLTLTGASGVRMKVHTDQNGIQVYDGRHAIRPGKKAYEGLAIEAQNWPDAPTHRGFPSIKVTPDTPYTQDTEWSFFKP</sequence>
<dbReference type="Proteomes" id="UP000184074">
    <property type="component" value="Unassembled WGS sequence"/>
</dbReference>
<dbReference type="InterPro" id="IPR008183">
    <property type="entry name" value="Aldose_1/G6P_1-epimerase"/>
</dbReference>
<dbReference type="InterPro" id="IPR011013">
    <property type="entry name" value="Gal_mutarotase_sf_dom"/>
</dbReference>
<evidence type="ECO:0000313" key="5">
    <source>
        <dbReference type="Proteomes" id="UP000184074"/>
    </source>
</evidence>
<dbReference type="EMBL" id="FQXB01000002">
    <property type="protein sequence ID" value="SHH03488.1"/>
    <property type="molecule type" value="Genomic_DNA"/>
</dbReference>
<dbReference type="OrthoDB" id="9779408at2"/>
<comment type="similarity">
    <text evidence="1">Belongs to the aldose epimerase family.</text>
</comment>
<dbReference type="PANTHER" id="PTHR10091:SF49">
    <property type="entry name" value="ALDOSE 1-EPIMERASE"/>
    <property type="match status" value="1"/>
</dbReference>
<keyword evidence="5" id="KW-1185">Reference proteome</keyword>
<evidence type="ECO:0000313" key="4">
    <source>
        <dbReference type="EMBL" id="SHH03488.1"/>
    </source>
</evidence>
<proteinExistence type="inferred from homology"/>
<dbReference type="PANTHER" id="PTHR10091">
    <property type="entry name" value="ALDOSE-1-EPIMERASE"/>
    <property type="match status" value="1"/>
</dbReference>
<gene>
    <name evidence="4" type="ORF">SAMN05444003_1756</name>
</gene>
<accession>A0A1M5PP42</accession>
<dbReference type="Gene3D" id="2.70.98.10">
    <property type="match status" value="1"/>
</dbReference>
<dbReference type="GO" id="GO:0004034">
    <property type="term" value="F:aldose 1-epimerase activity"/>
    <property type="evidence" value="ECO:0007669"/>
    <property type="project" value="TreeGrafter"/>
</dbReference>
<dbReference type="GO" id="GO:0030246">
    <property type="term" value="F:carbohydrate binding"/>
    <property type="evidence" value="ECO:0007669"/>
    <property type="project" value="InterPro"/>
</dbReference>
<dbReference type="AlphaFoldDB" id="A0A1M5PP42"/>
<dbReference type="GO" id="GO:0006006">
    <property type="term" value="P:glucose metabolic process"/>
    <property type="evidence" value="ECO:0007669"/>
    <property type="project" value="TreeGrafter"/>
</dbReference>
<dbReference type="InterPro" id="IPR014718">
    <property type="entry name" value="GH-type_carb-bd"/>
</dbReference>
<keyword evidence="2" id="KW-0413">Isomerase</keyword>
<evidence type="ECO:0000256" key="3">
    <source>
        <dbReference type="ARBA" id="ARBA00023277"/>
    </source>
</evidence>
<dbReference type="RefSeq" id="WP_072900562.1">
    <property type="nucleotide sequence ID" value="NZ_FQXB01000002.1"/>
</dbReference>
<evidence type="ECO:0000256" key="1">
    <source>
        <dbReference type="ARBA" id="ARBA00006206"/>
    </source>
</evidence>
<dbReference type="STRING" id="1508389.SAMN05444003_1756"/>
<keyword evidence="3" id="KW-0119">Carbohydrate metabolism</keyword>